<accession>A0A2D0IKQ8</accession>
<evidence type="ECO:0000313" key="2">
    <source>
        <dbReference type="Proteomes" id="UP000225605"/>
    </source>
</evidence>
<protein>
    <submittedName>
        <fullName evidence="1">Uncharacterized protein</fullName>
    </submittedName>
</protein>
<reference evidence="1 2" key="1">
    <citation type="journal article" date="2017" name="Nat. Microbiol.">
        <title>Natural product diversity associated with the nematode symbionts Photorhabdus and Xenorhabdus.</title>
        <authorList>
            <person name="Tobias N.J."/>
            <person name="Wolff H."/>
            <person name="Djahanschiri B."/>
            <person name="Grundmann F."/>
            <person name="Kronenwerth M."/>
            <person name="Shi Y.M."/>
            <person name="Simonyi S."/>
            <person name="Grun P."/>
            <person name="Shapiro-Ilan D."/>
            <person name="Pidot S.J."/>
            <person name="Stinear T.P."/>
            <person name="Ebersberger I."/>
            <person name="Bode H.B."/>
        </authorList>
    </citation>
    <scope>NUCLEOTIDE SEQUENCE [LARGE SCALE GENOMIC DNA]</scope>
    <source>
        <strain evidence="1 2">DSM 16337</strain>
    </source>
</reference>
<dbReference type="Proteomes" id="UP000225605">
    <property type="component" value="Unassembled WGS sequence"/>
</dbReference>
<proteinExistence type="predicted"/>
<dbReference type="AlphaFoldDB" id="A0A2D0IKQ8"/>
<organism evidence="1 2">
    <name type="scientific">Xenorhabdus ehlersii</name>
    <dbReference type="NCBI Taxonomy" id="290111"/>
    <lineage>
        <taxon>Bacteria</taxon>
        <taxon>Pseudomonadati</taxon>
        <taxon>Pseudomonadota</taxon>
        <taxon>Gammaproteobacteria</taxon>
        <taxon>Enterobacterales</taxon>
        <taxon>Morganellaceae</taxon>
        <taxon>Xenorhabdus</taxon>
    </lineage>
</organism>
<name>A0A2D0IKQ8_9GAMM</name>
<gene>
    <name evidence="1" type="ORF">Xehl_03826</name>
</gene>
<dbReference type="EMBL" id="NIBT01000032">
    <property type="protein sequence ID" value="PHM22271.1"/>
    <property type="molecule type" value="Genomic_DNA"/>
</dbReference>
<evidence type="ECO:0000313" key="1">
    <source>
        <dbReference type="EMBL" id="PHM22271.1"/>
    </source>
</evidence>
<sequence>MRELTGYDYNLLIVMNVQIISYNSVMHFYGF</sequence>
<comment type="caution">
    <text evidence="1">The sequence shown here is derived from an EMBL/GenBank/DDBJ whole genome shotgun (WGS) entry which is preliminary data.</text>
</comment>